<name>A0A8K0JM04_9TREE</name>
<dbReference type="EMBL" id="JABELV010000047">
    <property type="protein sequence ID" value="KAG7558277.1"/>
    <property type="molecule type" value="Genomic_DNA"/>
</dbReference>
<evidence type="ECO:0000313" key="2">
    <source>
        <dbReference type="EMBL" id="KAG7558277.1"/>
    </source>
</evidence>
<evidence type="ECO:0000313" key="3">
    <source>
        <dbReference type="Proteomes" id="UP000812966"/>
    </source>
</evidence>
<dbReference type="PANTHER" id="PTHR42791:SF2">
    <property type="entry name" value="N-ACETYLTRANSFERASE DOMAIN-CONTAINING PROTEIN"/>
    <property type="match status" value="1"/>
</dbReference>
<gene>
    <name evidence="2" type="ORF">FFLO_02840</name>
</gene>
<dbReference type="SUPFAM" id="SSF55729">
    <property type="entry name" value="Acyl-CoA N-acyltransferases (Nat)"/>
    <property type="match status" value="1"/>
</dbReference>
<sequence>MPVNAEQLATPPVDKKRSAAGKPRLGVTIRRAVESDLADTVLIFWSAFSPFYPFDSTEPLSQRACHTIRLRRAVHRQKKALDNPGYLILVAEEEQTKEIVGWAGYIKPEACRLSHPWIAEDETLKTDEDREAWEGVDRKVHNGLWKGCDEYRWKVLGADLDHWVLAPLAVKPSAQGQGVGTALLQHVNSLVDTDNTPAGPSPIYLDASKAGQQLYLKMGYEFYGDRARDFPGMIRWGKCKMPRPEE</sequence>
<dbReference type="Gene3D" id="3.40.630.30">
    <property type="match status" value="1"/>
</dbReference>
<keyword evidence="3" id="KW-1185">Reference proteome</keyword>
<dbReference type="PANTHER" id="PTHR42791">
    <property type="entry name" value="GNAT FAMILY ACETYLTRANSFERASE"/>
    <property type="match status" value="1"/>
</dbReference>
<comment type="caution">
    <text evidence="2">The sequence shown here is derived from an EMBL/GenBank/DDBJ whole genome shotgun (WGS) entry which is preliminary data.</text>
</comment>
<dbReference type="Proteomes" id="UP000812966">
    <property type="component" value="Unassembled WGS sequence"/>
</dbReference>
<evidence type="ECO:0000259" key="1">
    <source>
        <dbReference type="PROSITE" id="PS51186"/>
    </source>
</evidence>
<dbReference type="AlphaFoldDB" id="A0A8K0JM04"/>
<dbReference type="PROSITE" id="PS51186">
    <property type="entry name" value="GNAT"/>
    <property type="match status" value="1"/>
</dbReference>
<dbReference type="OrthoDB" id="2523781at2759"/>
<feature type="domain" description="N-acetyltransferase" evidence="1">
    <location>
        <begin position="27"/>
        <end position="246"/>
    </location>
</feature>
<accession>A0A8K0JM04</accession>
<dbReference type="InterPro" id="IPR000182">
    <property type="entry name" value="GNAT_dom"/>
</dbReference>
<dbReference type="InterPro" id="IPR016181">
    <property type="entry name" value="Acyl_CoA_acyltransferase"/>
</dbReference>
<reference evidence="2" key="1">
    <citation type="submission" date="2020-04" db="EMBL/GenBank/DDBJ databases">
        <title>Analysis of mating type loci in Filobasidium floriforme.</title>
        <authorList>
            <person name="Nowrousian M."/>
        </authorList>
    </citation>
    <scope>NUCLEOTIDE SEQUENCE</scope>
    <source>
        <strain evidence="2">CBS 6242</strain>
    </source>
</reference>
<proteinExistence type="predicted"/>
<dbReference type="CDD" id="cd04301">
    <property type="entry name" value="NAT_SF"/>
    <property type="match status" value="1"/>
</dbReference>
<dbReference type="InterPro" id="IPR052523">
    <property type="entry name" value="Trichothecene_AcTrans"/>
</dbReference>
<protein>
    <recommendedName>
        <fullName evidence="1">N-acetyltransferase domain-containing protein</fullName>
    </recommendedName>
</protein>
<organism evidence="2 3">
    <name type="scientific">Filobasidium floriforme</name>
    <dbReference type="NCBI Taxonomy" id="5210"/>
    <lineage>
        <taxon>Eukaryota</taxon>
        <taxon>Fungi</taxon>
        <taxon>Dikarya</taxon>
        <taxon>Basidiomycota</taxon>
        <taxon>Agaricomycotina</taxon>
        <taxon>Tremellomycetes</taxon>
        <taxon>Filobasidiales</taxon>
        <taxon>Filobasidiaceae</taxon>
        <taxon>Filobasidium</taxon>
    </lineage>
</organism>
<dbReference type="Pfam" id="PF13508">
    <property type="entry name" value="Acetyltransf_7"/>
    <property type="match status" value="1"/>
</dbReference>
<dbReference type="GO" id="GO:0016747">
    <property type="term" value="F:acyltransferase activity, transferring groups other than amino-acyl groups"/>
    <property type="evidence" value="ECO:0007669"/>
    <property type="project" value="InterPro"/>
</dbReference>